<dbReference type="EMBL" id="FNQB01000002">
    <property type="protein sequence ID" value="SDZ31664.1"/>
    <property type="molecule type" value="Genomic_DNA"/>
</dbReference>
<dbReference type="InterPro" id="IPR051677">
    <property type="entry name" value="AfsR-DnrI-RedD_regulator"/>
</dbReference>
<evidence type="ECO:0000313" key="8">
    <source>
        <dbReference type="EMBL" id="SDZ31664.1"/>
    </source>
</evidence>
<dbReference type="InterPro" id="IPR005158">
    <property type="entry name" value="BTAD"/>
</dbReference>
<dbReference type="PRINTS" id="PR00364">
    <property type="entry name" value="DISEASERSIST"/>
</dbReference>
<organism evidence="8 9">
    <name type="scientific">Asanoa ishikariensis</name>
    <dbReference type="NCBI Taxonomy" id="137265"/>
    <lineage>
        <taxon>Bacteria</taxon>
        <taxon>Bacillati</taxon>
        <taxon>Actinomycetota</taxon>
        <taxon>Actinomycetes</taxon>
        <taxon>Micromonosporales</taxon>
        <taxon>Micromonosporaceae</taxon>
        <taxon>Asanoa</taxon>
    </lineage>
</organism>
<evidence type="ECO:0000256" key="4">
    <source>
        <dbReference type="ARBA" id="ARBA00023163"/>
    </source>
</evidence>
<feature type="DNA-binding region" description="OmpR/PhoB-type" evidence="5">
    <location>
        <begin position="1"/>
        <end position="85"/>
    </location>
</feature>
<comment type="similarity">
    <text evidence="1">Belongs to the AfsR/DnrI/RedD regulatory family.</text>
</comment>
<dbReference type="GO" id="GO:0003677">
    <property type="term" value="F:DNA binding"/>
    <property type="evidence" value="ECO:0007669"/>
    <property type="project" value="UniProtKB-UniRule"/>
</dbReference>
<dbReference type="PROSITE" id="PS51755">
    <property type="entry name" value="OMPR_PHOB"/>
    <property type="match status" value="1"/>
</dbReference>
<dbReference type="Gene3D" id="1.25.40.10">
    <property type="entry name" value="Tetratricopeptide repeat domain"/>
    <property type="match status" value="3"/>
</dbReference>
<evidence type="ECO:0000313" key="9">
    <source>
        <dbReference type="Proteomes" id="UP000199632"/>
    </source>
</evidence>
<dbReference type="PANTHER" id="PTHR35807">
    <property type="entry name" value="TRANSCRIPTIONAL REGULATOR REDD-RELATED"/>
    <property type="match status" value="1"/>
</dbReference>
<dbReference type="Gene3D" id="1.10.10.10">
    <property type="entry name" value="Winged helix-like DNA-binding domain superfamily/Winged helix DNA-binding domain"/>
    <property type="match status" value="1"/>
</dbReference>
<dbReference type="CDD" id="cd00383">
    <property type="entry name" value="trans_reg_C"/>
    <property type="match status" value="1"/>
</dbReference>
<keyword evidence="3 5" id="KW-0238">DNA-binding</keyword>
<proteinExistence type="inferred from homology"/>
<name>A0A1H3S1B2_9ACTN</name>
<dbReference type="SUPFAM" id="SSF52540">
    <property type="entry name" value="P-loop containing nucleoside triphosphate hydrolases"/>
    <property type="match status" value="1"/>
</dbReference>
<dbReference type="SUPFAM" id="SSF48452">
    <property type="entry name" value="TPR-like"/>
    <property type="match status" value="3"/>
</dbReference>
<dbReference type="SMART" id="SM00862">
    <property type="entry name" value="Trans_reg_C"/>
    <property type="match status" value="1"/>
</dbReference>
<evidence type="ECO:0000256" key="6">
    <source>
        <dbReference type="SAM" id="MobiDB-lite"/>
    </source>
</evidence>
<dbReference type="InterPro" id="IPR019734">
    <property type="entry name" value="TPR_rpt"/>
</dbReference>
<dbReference type="GO" id="GO:0000160">
    <property type="term" value="P:phosphorelay signal transduction system"/>
    <property type="evidence" value="ECO:0007669"/>
    <property type="project" value="InterPro"/>
</dbReference>
<dbReference type="InterPro" id="IPR011990">
    <property type="entry name" value="TPR-like_helical_dom_sf"/>
</dbReference>
<dbReference type="SUPFAM" id="SSF46894">
    <property type="entry name" value="C-terminal effector domain of the bipartite response regulators"/>
    <property type="match status" value="1"/>
</dbReference>
<dbReference type="InterPro" id="IPR027417">
    <property type="entry name" value="P-loop_NTPase"/>
</dbReference>
<dbReference type="CDD" id="cd15831">
    <property type="entry name" value="BTAD"/>
    <property type="match status" value="1"/>
</dbReference>
<dbReference type="Gene3D" id="3.40.50.300">
    <property type="entry name" value="P-loop containing nucleotide triphosphate hydrolases"/>
    <property type="match status" value="1"/>
</dbReference>
<gene>
    <name evidence="8" type="ORF">SAMN05421684_4440</name>
</gene>
<dbReference type="SMART" id="SM01043">
    <property type="entry name" value="BTAD"/>
    <property type="match status" value="1"/>
</dbReference>
<dbReference type="SMART" id="SM00028">
    <property type="entry name" value="TPR"/>
    <property type="match status" value="5"/>
</dbReference>
<sequence length="1029" mass="108232">MGPLRVRSQGRTISLGTPMQARLLALLLCHDGRPVGTDALLASLWEGVPPPTARKTLQVYVHRLRQALGDPARVVHTGDGYAIVLGADEFDVRRFGAAVDQARAARRHGDLAAAAKLFHEALGLWRGDAYAGAPVGSEASRLADLRDTAREESAAVALDLGRPVEAGADLVALAREHPYRETVRALLMLALLRTGRQADALDVYRRARALLVEELGVEPASTLRSLHAAILRGDPRLAGVATAELGELAEPDSRPARPTVAPTPRQLPADTAGFTGRAAELDELDTILRGPGPSVAVVSGIPGVGKTALAVHWGHLNRGRFPDGQLYVDLRGYDDRPPLRPGAVLAVFLRAFGVPADEVPTDQDEAAALYRSSLAERKVLVVLDNAGHLEQVRPLLPGGPDCAALVTSRDQLAGLAVRDGAVRVPLDVLPAGDAAELLRGAIGAGRVAAEPGAAAKLVALCGHLPLALRIAAAQLTEGDIGSYVAALSDDRLTALQVHGDSQAAVRAAFGLSYARRSLLARRLFRLFGVVPGADLTAPAAAALTGATAGEAARLLAELADGHLVEQHRPGRYVAHDLLRVYAAERAGVEEPEPDRRQALDRLADHYLRTVVAATRMVSPQVIRLPDPVGTPAPDFADHAAATDWLEAERANLLALVTHAATHGPYRYAWQFADALRGWLHRRLYVTDSLVASRTALIAARRAGEPIGLAASFNCLATVHWQANHTGLALRYFTEGRVNARAAGWAEGESTALYGRAIIHVLRGAGPVAADDLEQALAINRRNGSARGEAICLNSLAVLHFELGDLHLAAGYAADSVRAYSSASAVGGAVPTANLGEMKHLLGASDAGLRLLADALAAHRAVGNLSAEAAALASLASVHADRGDLARAEALVAAAEELAGDTRYDRLRVDVLNVGGTVDRKLGRLAEADRRHREALARSGRQPYPRAVALIGLARASLAAGDHAAARQHAEAARRVAGPAGYRLLDAFALDVLSKALVATDPPAAVTAREDAAAIYRASGYVWTEAVAPS</sequence>
<dbReference type="Proteomes" id="UP000199632">
    <property type="component" value="Unassembled WGS sequence"/>
</dbReference>
<keyword evidence="4" id="KW-0804">Transcription</keyword>
<dbReference type="PANTHER" id="PTHR35807:SF1">
    <property type="entry name" value="TRANSCRIPTIONAL REGULATOR REDD"/>
    <property type="match status" value="1"/>
</dbReference>
<dbReference type="InterPro" id="IPR001867">
    <property type="entry name" value="OmpR/PhoB-type_DNA-bd"/>
</dbReference>
<feature type="region of interest" description="Disordered" evidence="6">
    <location>
        <begin position="249"/>
        <end position="271"/>
    </location>
</feature>
<evidence type="ECO:0000259" key="7">
    <source>
        <dbReference type="PROSITE" id="PS51755"/>
    </source>
</evidence>
<dbReference type="GO" id="GO:0006355">
    <property type="term" value="P:regulation of DNA-templated transcription"/>
    <property type="evidence" value="ECO:0007669"/>
    <property type="project" value="InterPro"/>
</dbReference>
<dbReference type="InterPro" id="IPR036388">
    <property type="entry name" value="WH-like_DNA-bd_sf"/>
</dbReference>
<dbReference type="STRING" id="137265.SAMN05421684_4440"/>
<evidence type="ECO:0000256" key="5">
    <source>
        <dbReference type="PROSITE-ProRule" id="PRU01091"/>
    </source>
</evidence>
<dbReference type="Pfam" id="PF03704">
    <property type="entry name" value="BTAD"/>
    <property type="match status" value="1"/>
</dbReference>
<protein>
    <submittedName>
        <fullName evidence="8">DNA-binding transcriptional activator of the SARP family</fullName>
    </submittedName>
</protein>
<reference evidence="9" key="1">
    <citation type="submission" date="2016-10" db="EMBL/GenBank/DDBJ databases">
        <authorList>
            <person name="Varghese N."/>
            <person name="Submissions S."/>
        </authorList>
    </citation>
    <scope>NUCLEOTIDE SEQUENCE [LARGE SCALE GENOMIC DNA]</scope>
    <source>
        <strain evidence="9">DSM 44718</strain>
    </source>
</reference>
<evidence type="ECO:0000256" key="2">
    <source>
        <dbReference type="ARBA" id="ARBA00023015"/>
    </source>
</evidence>
<dbReference type="Pfam" id="PF00486">
    <property type="entry name" value="Trans_reg_C"/>
    <property type="match status" value="1"/>
</dbReference>
<evidence type="ECO:0000256" key="1">
    <source>
        <dbReference type="ARBA" id="ARBA00005820"/>
    </source>
</evidence>
<keyword evidence="9" id="KW-1185">Reference proteome</keyword>
<dbReference type="AlphaFoldDB" id="A0A1H3S1B2"/>
<evidence type="ECO:0000256" key="3">
    <source>
        <dbReference type="ARBA" id="ARBA00023125"/>
    </source>
</evidence>
<accession>A0A1H3S1B2</accession>
<dbReference type="InterPro" id="IPR016032">
    <property type="entry name" value="Sig_transdc_resp-reg_C-effctor"/>
</dbReference>
<feature type="domain" description="OmpR/PhoB-type" evidence="7">
    <location>
        <begin position="1"/>
        <end position="85"/>
    </location>
</feature>
<keyword evidence="2" id="KW-0805">Transcription regulation</keyword>